<evidence type="ECO:0000256" key="3">
    <source>
        <dbReference type="SAM" id="MobiDB-lite"/>
    </source>
</evidence>
<dbReference type="PRINTS" id="PR00961">
    <property type="entry name" value="HUDSXLRNA"/>
</dbReference>
<dbReference type="InterPro" id="IPR002343">
    <property type="entry name" value="Hud_Sxl_RNA"/>
</dbReference>
<evidence type="ECO:0000313" key="4">
    <source>
        <dbReference type="EMBL" id="VDO48196.1"/>
    </source>
</evidence>
<dbReference type="FunFam" id="3.30.70.330:FF:000383">
    <property type="entry name" value="Sex lethal, isoform D"/>
    <property type="match status" value="1"/>
</dbReference>
<dbReference type="InterPro" id="IPR035979">
    <property type="entry name" value="RBD_domain_sf"/>
</dbReference>
<dbReference type="GO" id="GO:0005737">
    <property type="term" value="C:cytoplasm"/>
    <property type="evidence" value="ECO:0007669"/>
    <property type="project" value="UniProtKB-ARBA"/>
</dbReference>
<dbReference type="CDD" id="cd12650">
    <property type="entry name" value="RRM1_Hu"/>
    <property type="match status" value="1"/>
</dbReference>
<sequence>MVVGGSQQKTLDPSFVILDTRQQGVPVILKELVLPDGFDPVSPSFTIRDIITELSGPRSTSCRTSVLTLTEMTNSAQTNSNSIYINNNIQKINNDLTSCSQILHNSNIIIDDTVNNSDGNHSNNNNNNNNDNNNNNYGHFQQSKSPNELDKTTIMNEISCDNYENRTNLIVNYLPQTMSQEEMRILFSKIGKLASCKLIRDKLTGQSLGYGFVNYVDASDAERAIRALNKMRLQNKTIKVSSILIPIMLT</sequence>
<accession>A0A183L9E2</accession>
<dbReference type="SMART" id="SM00360">
    <property type="entry name" value="RRM"/>
    <property type="match status" value="1"/>
</dbReference>
<dbReference type="STRING" id="48269.A0A183L9E2"/>
<evidence type="ECO:0000256" key="2">
    <source>
        <dbReference type="ARBA" id="ARBA00022884"/>
    </source>
</evidence>
<name>A0A183L9E2_9TREM</name>
<dbReference type="InterPro" id="IPR000504">
    <property type="entry name" value="RRM_dom"/>
</dbReference>
<dbReference type="GO" id="GO:0010629">
    <property type="term" value="P:negative regulation of gene expression"/>
    <property type="evidence" value="ECO:0007669"/>
    <property type="project" value="UniProtKB-ARBA"/>
</dbReference>
<dbReference type="PANTHER" id="PTHR48025">
    <property type="entry name" value="OS02G0815200 PROTEIN"/>
    <property type="match status" value="1"/>
</dbReference>
<protein>
    <submittedName>
        <fullName evidence="4">Uncharacterized protein</fullName>
    </submittedName>
</protein>
<dbReference type="PROSITE" id="PS50102">
    <property type="entry name" value="RRM"/>
    <property type="match status" value="1"/>
</dbReference>
<dbReference type="EMBL" id="UZAI01000078">
    <property type="protein sequence ID" value="VDO48196.1"/>
    <property type="molecule type" value="Genomic_DNA"/>
</dbReference>
<keyword evidence="2" id="KW-0694">RNA-binding</keyword>
<dbReference type="PANTHER" id="PTHR48025:SF1">
    <property type="entry name" value="RRM DOMAIN-CONTAINING PROTEIN"/>
    <property type="match status" value="1"/>
</dbReference>
<dbReference type="Pfam" id="PF00076">
    <property type="entry name" value="RRM_1"/>
    <property type="match status" value="1"/>
</dbReference>
<dbReference type="GO" id="GO:0009967">
    <property type="term" value="P:positive regulation of signal transduction"/>
    <property type="evidence" value="ECO:0007669"/>
    <property type="project" value="UniProtKB-ARBA"/>
</dbReference>
<reference evidence="4 5" key="1">
    <citation type="submission" date="2018-11" db="EMBL/GenBank/DDBJ databases">
        <authorList>
            <consortium name="Pathogen Informatics"/>
        </authorList>
    </citation>
    <scope>NUCLEOTIDE SEQUENCE [LARGE SCALE GENOMIC DNA]</scope>
    <source>
        <strain evidence="4 5">Zambia</strain>
    </source>
</reference>
<dbReference type="GO" id="GO:0005634">
    <property type="term" value="C:nucleus"/>
    <property type="evidence" value="ECO:0007669"/>
    <property type="project" value="TreeGrafter"/>
</dbReference>
<gene>
    <name evidence="4" type="ORF">SMRZ_LOCUS417</name>
</gene>
<dbReference type="AlphaFoldDB" id="A0A183L9E2"/>
<dbReference type="InterPro" id="IPR012677">
    <property type="entry name" value="Nucleotide-bd_a/b_plait_sf"/>
</dbReference>
<keyword evidence="5" id="KW-1185">Reference proteome</keyword>
<dbReference type="Proteomes" id="UP000277204">
    <property type="component" value="Unassembled WGS sequence"/>
</dbReference>
<keyword evidence="1" id="KW-0677">Repeat</keyword>
<evidence type="ECO:0000313" key="5">
    <source>
        <dbReference type="Proteomes" id="UP000277204"/>
    </source>
</evidence>
<dbReference type="SUPFAM" id="SSF54928">
    <property type="entry name" value="RNA-binding domain, RBD"/>
    <property type="match status" value="1"/>
</dbReference>
<dbReference type="GO" id="GO:0003729">
    <property type="term" value="F:mRNA binding"/>
    <property type="evidence" value="ECO:0007669"/>
    <property type="project" value="TreeGrafter"/>
</dbReference>
<dbReference type="InterPro" id="IPR034775">
    <property type="entry name" value="Elav_RRM1"/>
</dbReference>
<evidence type="ECO:0000256" key="1">
    <source>
        <dbReference type="ARBA" id="ARBA00022737"/>
    </source>
</evidence>
<proteinExistence type="predicted"/>
<feature type="region of interest" description="Disordered" evidence="3">
    <location>
        <begin position="114"/>
        <end position="146"/>
    </location>
</feature>
<dbReference type="Gene3D" id="3.30.70.330">
    <property type="match status" value="1"/>
</dbReference>
<dbReference type="InterPro" id="IPR050502">
    <property type="entry name" value="Euk_RNA-bind_prot"/>
</dbReference>
<feature type="compositionally biased region" description="Low complexity" evidence="3">
    <location>
        <begin position="115"/>
        <end position="136"/>
    </location>
</feature>
<feature type="compositionally biased region" description="Polar residues" evidence="3">
    <location>
        <begin position="137"/>
        <end position="146"/>
    </location>
</feature>
<dbReference type="GO" id="GO:1990904">
    <property type="term" value="C:ribonucleoprotein complex"/>
    <property type="evidence" value="ECO:0007669"/>
    <property type="project" value="InterPro"/>
</dbReference>
<organism evidence="4 5">
    <name type="scientific">Schistosoma margrebowiei</name>
    <dbReference type="NCBI Taxonomy" id="48269"/>
    <lineage>
        <taxon>Eukaryota</taxon>
        <taxon>Metazoa</taxon>
        <taxon>Spiralia</taxon>
        <taxon>Lophotrochozoa</taxon>
        <taxon>Platyhelminthes</taxon>
        <taxon>Trematoda</taxon>
        <taxon>Digenea</taxon>
        <taxon>Strigeidida</taxon>
        <taxon>Schistosomatoidea</taxon>
        <taxon>Schistosomatidae</taxon>
        <taxon>Schistosoma</taxon>
    </lineage>
</organism>